<dbReference type="InterPro" id="IPR000182">
    <property type="entry name" value="GNAT_dom"/>
</dbReference>
<proteinExistence type="predicted"/>
<protein>
    <submittedName>
        <fullName evidence="3">GNAT family N-acetyltransferase</fullName>
    </submittedName>
</protein>
<dbReference type="EMBL" id="CP061839">
    <property type="protein sequence ID" value="QOW62240.1"/>
    <property type="molecule type" value="Genomic_DNA"/>
</dbReference>
<gene>
    <name evidence="3" type="ORF">IFE08_13135</name>
</gene>
<dbReference type="Proteomes" id="UP000593915">
    <property type="component" value="Chromosome"/>
</dbReference>
<dbReference type="PANTHER" id="PTHR13947:SF37">
    <property type="entry name" value="LD18367P"/>
    <property type="match status" value="1"/>
</dbReference>
<evidence type="ECO:0000313" key="4">
    <source>
        <dbReference type="Proteomes" id="UP000593915"/>
    </source>
</evidence>
<dbReference type="GO" id="GO:0008080">
    <property type="term" value="F:N-acetyltransferase activity"/>
    <property type="evidence" value="ECO:0007669"/>
    <property type="project" value="InterPro"/>
</dbReference>
<dbReference type="SUPFAM" id="SSF55729">
    <property type="entry name" value="Acyl-CoA N-acyltransferases (Nat)"/>
    <property type="match status" value="1"/>
</dbReference>
<organism evidence="3 4">
    <name type="scientific">Treponema pedis</name>
    <dbReference type="NCBI Taxonomy" id="409322"/>
    <lineage>
        <taxon>Bacteria</taxon>
        <taxon>Pseudomonadati</taxon>
        <taxon>Spirochaetota</taxon>
        <taxon>Spirochaetia</taxon>
        <taxon>Spirochaetales</taxon>
        <taxon>Treponemataceae</taxon>
        <taxon>Treponema</taxon>
    </lineage>
</organism>
<evidence type="ECO:0000256" key="1">
    <source>
        <dbReference type="ARBA" id="ARBA00022679"/>
    </source>
</evidence>
<keyword evidence="1 3" id="KW-0808">Transferase</keyword>
<dbReference type="InterPro" id="IPR050769">
    <property type="entry name" value="NAT_camello-type"/>
</dbReference>
<dbReference type="Pfam" id="PF00583">
    <property type="entry name" value="Acetyltransf_1"/>
    <property type="match status" value="1"/>
</dbReference>
<dbReference type="PANTHER" id="PTHR13947">
    <property type="entry name" value="GNAT FAMILY N-ACETYLTRANSFERASE"/>
    <property type="match status" value="1"/>
</dbReference>
<dbReference type="Gene3D" id="3.40.630.30">
    <property type="match status" value="1"/>
</dbReference>
<reference evidence="3 4" key="1">
    <citation type="submission" date="2020-09" db="EMBL/GenBank/DDBJ databases">
        <title>Characterization of Treponema spp. from bovine digital dermatitis in Korea.</title>
        <authorList>
            <person name="Espiritu H.M."/>
            <person name="Cho Y.I."/>
            <person name="Mamuad L."/>
        </authorList>
    </citation>
    <scope>NUCLEOTIDE SEQUENCE [LARGE SCALE GENOMIC DNA]</scope>
    <source>
        <strain evidence="3 4">KS1</strain>
    </source>
</reference>
<name>A0A7S7AXC8_9SPIR</name>
<feature type="domain" description="N-acetyltransferase" evidence="2">
    <location>
        <begin position="1"/>
        <end position="151"/>
    </location>
</feature>
<evidence type="ECO:0000259" key="2">
    <source>
        <dbReference type="PROSITE" id="PS51186"/>
    </source>
</evidence>
<dbReference type="CDD" id="cd04301">
    <property type="entry name" value="NAT_SF"/>
    <property type="match status" value="1"/>
</dbReference>
<evidence type="ECO:0000313" key="3">
    <source>
        <dbReference type="EMBL" id="QOW62240.1"/>
    </source>
</evidence>
<dbReference type="AlphaFoldDB" id="A0A7S7AXC8"/>
<accession>A0A7S7AXC8</accession>
<sequence length="151" mass="17505">MEKVLIEVTQNELPLDLLLLSDPSEEVINEYIDQCVKFSATIDNKIVGALLLLKTRPKTMEIMNVSVYENYQNKGIGKKLIHKAIDYCRETNSKIIEIGTGNPGVIQMMLYQKCGFRIVGVELDYFRKNHEEKIFENGIECRDMIRMRMEL</sequence>
<dbReference type="PROSITE" id="PS51186">
    <property type="entry name" value="GNAT"/>
    <property type="match status" value="1"/>
</dbReference>
<dbReference type="InterPro" id="IPR016181">
    <property type="entry name" value="Acyl_CoA_acyltransferase"/>
</dbReference>